<dbReference type="InterPro" id="IPR004507">
    <property type="entry name" value="UbiX-like"/>
</dbReference>
<dbReference type="Proteomes" id="UP000053095">
    <property type="component" value="Unassembled WGS sequence"/>
</dbReference>
<dbReference type="CDD" id="cd12148">
    <property type="entry name" value="fungal_TF_MHR"/>
    <property type="match status" value="1"/>
</dbReference>
<evidence type="ECO:0000256" key="1">
    <source>
        <dbReference type="ARBA" id="ARBA00023242"/>
    </source>
</evidence>
<dbReference type="EMBL" id="DF933811">
    <property type="protein sequence ID" value="GAM34885.1"/>
    <property type="molecule type" value="Genomic_DNA"/>
</dbReference>
<dbReference type="Pfam" id="PF04082">
    <property type="entry name" value="Fungal_trans"/>
    <property type="match status" value="1"/>
</dbReference>
<reference evidence="4" key="1">
    <citation type="journal article" date="2015" name="Genome Announc.">
        <title>Draft genome sequence of Talaromyces cellulolyticus strain Y-94, a source of lignocellulosic biomass-degrading enzymes.</title>
        <authorList>
            <person name="Fujii T."/>
            <person name="Koike H."/>
            <person name="Sawayama S."/>
            <person name="Yano S."/>
            <person name="Inoue H."/>
        </authorList>
    </citation>
    <scope>NUCLEOTIDE SEQUENCE [LARGE SCALE GENOMIC DNA]</scope>
    <source>
        <strain evidence="4">Y-94</strain>
    </source>
</reference>
<dbReference type="GO" id="GO:0016831">
    <property type="term" value="F:carboxy-lyase activity"/>
    <property type="evidence" value="ECO:0007669"/>
    <property type="project" value="TreeGrafter"/>
</dbReference>
<keyword evidence="1" id="KW-0539">Nucleus</keyword>
<accession>A0A6V8H439</accession>
<protein>
    <recommendedName>
        <fullName evidence="2">Xylanolytic transcriptional activator regulatory domain-containing protein</fullName>
    </recommendedName>
</protein>
<dbReference type="AlphaFoldDB" id="A0A6V8H439"/>
<dbReference type="GO" id="GO:0003677">
    <property type="term" value="F:DNA binding"/>
    <property type="evidence" value="ECO:0007669"/>
    <property type="project" value="InterPro"/>
</dbReference>
<sequence>MSPSSPDVSPELKSNFCGRNSSSSILSTAVSECAGCVGSVLGQLNTYDIYPFMETTAIHERNRSLVQILPSRSEVSQFYHFYRNPVHLLMPMIVDINSFESELCRYLGAYAADELQNPDSLPAHWRSNESIGFFGLLLAALSVGIHYSNLDLPHRARLCLEFARRSMQALRLANFLFRPSLNAVQTLVIIGNVLQNNGQSDAAWSLLGTTIRLAQSMGLHVESKVPQQRQAINPIASSVWNILVWQDVSISACYDRPPIVTSKWLGREAVPPQTDLSYPEVLISIARIWLELGGIDTVDAEIQAGRLLRTLQAVDDSSSVPSSSVSFLIRPALRQSFEIEDVAVYNHLLNRAKTSLIQTPKAFLDLQAISVVPMRSWTMIHMVLWSTLVLSLWKNTRDDPECHDLQKKIIRAFSSSNLFGNHDVPFATGENKWTSKEHIRAFTALLTAISNKHHNRRNGVVIANQSERQ</sequence>
<dbReference type="PANTHER" id="PTHR43374">
    <property type="entry name" value="FLAVIN PRENYLTRANSFERASE"/>
    <property type="match status" value="1"/>
</dbReference>
<feature type="domain" description="Xylanolytic transcriptional activator regulatory" evidence="2">
    <location>
        <begin position="203"/>
        <end position="277"/>
    </location>
</feature>
<evidence type="ECO:0000313" key="3">
    <source>
        <dbReference type="EMBL" id="GAM34885.1"/>
    </source>
</evidence>
<dbReference type="PANTHER" id="PTHR43374:SF1">
    <property type="entry name" value="FLAVIN PRENYLTRANSFERASE PAD1, MITOCHONDRIAL"/>
    <property type="match status" value="1"/>
</dbReference>
<evidence type="ECO:0000259" key="2">
    <source>
        <dbReference type="SMART" id="SM00906"/>
    </source>
</evidence>
<evidence type="ECO:0000313" key="4">
    <source>
        <dbReference type="Proteomes" id="UP000053095"/>
    </source>
</evidence>
<organism evidence="3 4">
    <name type="scientific">Talaromyces pinophilus</name>
    <name type="common">Penicillium pinophilum</name>
    <dbReference type="NCBI Taxonomy" id="128442"/>
    <lineage>
        <taxon>Eukaryota</taxon>
        <taxon>Fungi</taxon>
        <taxon>Dikarya</taxon>
        <taxon>Ascomycota</taxon>
        <taxon>Pezizomycotina</taxon>
        <taxon>Eurotiomycetes</taxon>
        <taxon>Eurotiomycetidae</taxon>
        <taxon>Eurotiales</taxon>
        <taxon>Trichocomaceae</taxon>
        <taxon>Talaromyces</taxon>
        <taxon>Talaromyces sect. Talaromyces</taxon>
    </lineage>
</organism>
<dbReference type="GO" id="GO:0006351">
    <property type="term" value="P:DNA-templated transcription"/>
    <property type="evidence" value="ECO:0007669"/>
    <property type="project" value="InterPro"/>
</dbReference>
<name>A0A6V8H439_TALPI</name>
<dbReference type="SMART" id="SM00906">
    <property type="entry name" value="Fungal_trans"/>
    <property type="match status" value="1"/>
</dbReference>
<dbReference type="InterPro" id="IPR007219">
    <property type="entry name" value="XnlR_reg_dom"/>
</dbReference>
<comment type="caution">
    <text evidence="3">The sequence shown here is derived from an EMBL/GenBank/DDBJ whole genome shotgun (WGS) entry which is preliminary data.</text>
</comment>
<keyword evidence="4" id="KW-1185">Reference proteome</keyword>
<dbReference type="GO" id="GO:0008270">
    <property type="term" value="F:zinc ion binding"/>
    <property type="evidence" value="ECO:0007669"/>
    <property type="project" value="InterPro"/>
</dbReference>
<proteinExistence type="predicted"/>
<gene>
    <name evidence="3" type="ORF">TCE0_015f02762</name>
</gene>